<dbReference type="Pfam" id="PF00202">
    <property type="entry name" value="Aminotran_3"/>
    <property type="match status" value="1"/>
</dbReference>
<evidence type="ECO:0000256" key="8">
    <source>
        <dbReference type="ARBA" id="ARBA00022898"/>
    </source>
</evidence>
<dbReference type="SUPFAM" id="SSF53383">
    <property type="entry name" value="PLP-dependent transferases"/>
    <property type="match status" value="1"/>
</dbReference>
<protein>
    <recommendedName>
        <fullName evidence="5">alanine--glyoxylate transaminase</fullName>
        <ecNumber evidence="5">2.6.1.44</ecNumber>
    </recommendedName>
</protein>
<dbReference type="GO" id="GO:0030170">
    <property type="term" value="F:pyridoxal phosphate binding"/>
    <property type="evidence" value="ECO:0007669"/>
    <property type="project" value="InterPro"/>
</dbReference>
<name>A0A0F9KKC2_9ZZZZ</name>
<keyword evidence="8" id="KW-0663">Pyridoxal phosphate</keyword>
<reference evidence="11" key="1">
    <citation type="journal article" date="2015" name="Nature">
        <title>Complex archaea that bridge the gap between prokaryotes and eukaryotes.</title>
        <authorList>
            <person name="Spang A."/>
            <person name="Saw J.H."/>
            <person name="Jorgensen S.L."/>
            <person name="Zaremba-Niedzwiedzka K."/>
            <person name="Martijn J."/>
            <person name="Lind A.E."/>
            <person name="van Eijk R."/>
            <person name="Schleper C."/>
            <person name="Guy L."/>
            <person name="Ettema T.J."/>
        </authorList>
    </citation>
    <scope>NUCLEOTIDE SEQUENCE</scope>
</reference>
<keyword evidence="10" id="KW-0496">Mitochondrion</keyword>
<evidence type="ECO:0000256" key="5">
    <source>
        <dbReference type="ARBA" id="ARBA00013049"/>
    </source>
</evidence>
<dbReference type="FunFam" id="3.40.640.10:FF:000004">
    <property type="entry name" value="Acetylornithine aminotransferase"/>
    <property type="match status" value="1"/>
</dbReference>
<evidence type="ECO:0000256" key="2">
    <source>
        <dbReference type="ARBA" id="ARBA00004173"/>
    </source>
</evidence>
<dbReference type="PIRSF" id="PIRSF000521">
    <property type="entry name" value="Transaminase_4ab_Lys_Orn"/>
    <property type="match status" value="1"/>
</dbReference>
<comment type="cofactor">
    <cofactor evidence="1">
        <name>pyridoxal 5'-phosphate</name>
        <dbReference type="ChEBI" id="CHEBI:597326"/>
    </cofactor>
</comment>
<evidence type="ECO:0000313" key="11">
    <source>
        <dbReference type="EMBL" id="KKM82579.1"/>
    </source>
</evidence>
<comment type="subcellular location">
    <subcellularLocation>
        <location evidence="2">Mitochondrion</location>
    </subcellularLocation>
</comment>
<comment type="subunit">
    <text evidence="4">Homotetramer.</text>
</comment>
<accession>A0A0F9KKC2</accession>
<evidence type="ECO:0000256" key="10">
    <source>
        <dbReference type="ARBA" id="ARBA00023128"/>
    </source>
</evidence>
<dbReference type="PANTHER" id="PTHR45688">
    <property type="match status" value="1"/>
</dbReference>
<dbReference type="InterPro" id="IPR015424">
    <property type="entry name" value="PyrdxlP-dep_Trfase"/>
</dbReference>
<keyword evidence="6" id="KW-0032">Aminotransferase</keyword>
<dbReference type="Gene3D" id="3.90.1150.10">
    <property type="entry name" value="Aspartate Aminotransferase, domain 1"/>
    <property type="match status" value="1"/>
</dbReference>
<dbReference type="GO" id="GO:0005739">
    <property type="term" value="C:mitochondrion"/>
    <property type="evidence" value="ECO:0007669"/>
    <property type="project" value="UniProtKB-SubCell"/>
</dbReference>
<dbReference type="GO" id="GO:0008453">
    <property type="term" value="F:alanine-glyoxylate transaminase activity"/>
    <property type="evidence" value="ECO:0007669"/>
    <property type="project" value="UniProtKB-EC"/>
</dbReference>
<dbReference type="CDD" id="cd00610">
    <property type="entry name" value="OAT_like"/>
    <property type="match status" value="1"/>
</dbReference>
<evidence type="ECO:0000256" key="6">
    <source>
        <dbReference type="ARBA" id="ARBA00022576"/>
    </source>
</evidence>
<dbReference type="AlphaFoldDB" id="A0A0F9KKC2"/>
<dbReference type="InterPro" id="IPR005814">
    <property type="entry name" value="Aminotrans_3"/>
</dbReference>
<evidence type="ECO:0000256" key="7">
    <source>
        <dbReference type="ARBA" id="ARBA00022679"/>
    </source>
</evidence>
<comment type="similarity">
    <text evidence="3">Belongs to the class-III pyridoxal-phosphate-dependent aminotransferase family.</text>
</comment>
<organism evidence="11">
    <name type="scientific">marine sediment metagenome</name>
    <dbReference type="NCBI Taxonomy" id="412755"/>
    <lineage>
        <taxon>unclassified sequences</taxon>
        <taxon>metagenomes</taxon>
        <taxon>ecological metagenomes</taxon>
    </lineage>
</organism>
<gene>
    <name evidence="11" type="ORF">LCGC14_1318150</name>
</gene>
<dbReference type="EC" id="2.6.1.44" evidence="5"/>
<dbReference type="PANTHER" id="PTHR45688:SF3">
    <property type="entry name" value="ALANINE--GLYOXYLATE AMINOTRANSFERASE 2, MITOCHONDRIAL"/>
    <property type="match status" value="1"/>
</dbReference>
<evidence type="ECO:0000256" key="4">
    <source>
        <dbReference type="ARBA" id="ARBA00011881"/>
    </source>
</evidence>
<dbReference type="Gene3D" id="3.40.640.10">
    <property type="entry name" value="Type I PLP-dependent aspartate aminotransferase-like (Major domain)"/>
    <property type="match status" value="1"/>
</dbReference>
<evidence type="ECO:0000256" key="3">
    <source>
        <dbReference type="ARBA" id="ARBA00008954"/>
    </source>
</evidence>
<proteinExistence type="inferred from homology"/>
<dbReference type="PROSITE" id="PS00600">
    <property type="entry name" value="AA_TRANSFER_CLASS_3"/>
    <property type="match status" value="1"/>
</dbReference>
<dbReference type="EMBL" id="LAZR01007841">
    <property type="protein sequence ID" value="KKM82579.1"/>
    <property type="molecule type" value="Genomic_DNA"/>
</dbReference>
<keyword evidence="9" id="KW-0809">Transit peptide</keyword>
<comment type="caution">
    <text evidence="11">The sequence shown here is derived from an EMBL/GenBank/DDBJ whole genome shotgun (WGS) entry which is preliminary data.</text>
</comment>
<dbReference type="InterPro" id="IPR015422">
    <property type="entry name" value="PyrdxlP-dep_Trfase_small"/>
</dbReference>
<dbReference type="InterPro" id="IPR049704">
    <property type="entry name" value="Aminotrans_3_PPA_site"/>
</dbReference>
<evidence type="ECO:0000256" key="9">
    <source>
        <dbReference type="ARBA" id="ARBA00022946"/>
    </source>
</evidence>
<keyword evidence="7" id="KW-0808">Transferase</keyword>
<dbReference type="InterPro" id="IPR015421">
    <property type="entry name" value="PyrdxlP-dep_Trfase_major"/>
</dbReference>
<evidence type="ECO:0000256" key="1">
    <source>
        <dbReference type="ARBA" id="ARBA00001933"/>
    </source>
</evidence>
<sequence>MKKMDRSEEIKEKAKKYLVTSSVSKIEPVVIAKAKGAIIVDIEGKEFIDCFAGFSVVNAGHCQQQIVDAAMNQAKKLIHAGTYLYYIEPTINLAEKLAELTPSPLQMTFFANSGAEAVEAALKLARKFTKRYEFVSLMGSFHGRTIGALSITGQSNKKKYDMGPFLQGVAFANPPYCYRCDFEKEYPSCDLLCARSLKNTIEFRTSKGVAAFIAEPVMGEGGIIVPPPNYFKVVKEILDNNNILFIADEVQTGFARTGKFFAIEHFNITPDFITMAKGIANGFPLGACTTRSDIGNSFEPGDHFSSFGGNPVSAAASLANIKFMLEENLAEKAKDDGNYILKRLTELKSKYKIIGDVRGKGLMIGIELVKDQIKKIPAKQETSKIRDICRENGLLIGSGGMFGCVLRIQPPLVITMEEIDRSLEILENAIKTIN</sequence>